<comment type="caution">
    <text evidence="1">The sequence shown here is derived from an EMBL/GenBank/DDBJ whole genome shotgun (WGS) entry which is preliminary data.</text>
</comment>
<name>A0ABM9P6F5_9FLAO</name>
<accession>A0ABM9P6F5</accession>
<evidence type="ECO:0000313" key="1">
    <source>
        <dbReference type="EMBL" id="CAL2101147.1"/>
    </source>
</evidence>
<gene>
    <name evidence="1" type="ORF">T190423A01A_110037</name>
</gene>
<evidence type="ECO:0000313" key="2">
    <source>
        <dbReference type="Proteomes" id="UP001497527"/>
    </source>
</evidence>
<dbReference type="Proteomes" id="UP001497527">
    <property type="component" value="Unassembled WGS sequence"/>
</dbReference>
<proteinExistence type="predicted"/>
<sequence length="50" mass="5733">MNSLLINSIEKQLLLMLGIRRIVGSLTIDVTTITFRFMVFKNVILILVIK</sequence>
<organism evidence="1 2">
    <name type="scientific">Tenacibaculum polynesiense</name>
    <dbReference type="NCBI Taxonomy" id="3137857"/>
    <lineage>
        <taxon>Bacteria</taxon>
        <taxon>Pseudomonadati</taxon>
        <taxon>Bacteroidota</taxon>
        <taxon>Flavobacteriia</taxon>
        <taxon>Flavobacteriales</taxon>
        <taxon>Flavobacteriaceae</taxon>
        <taxon>Tenacibaculum</taxon>
    </lineage>
</organism>
<reference evidence="1 2" key="1">
    <citation type="submission" date="2024-05" db="EMBL/GenBank/DDBJ databases">
        <authorList>
            <person name="Duchaud E."/>
        </authorList>
    </citation>
    <scope>NUCLEOTIDE SEQUENCE [LARGE SCALE GENOMIC DNA]</scope>
    <source>
        <strain evidence="1">Ena-SAMPLE-TAB-13-05-2024-13:56:06:370-140308</strain>
    </source>
</reference>
<dbReference type="EMBL" id="CAXJIO010000002">
    <property type="protein sequence ID" value="CAL2101147.1"/>
    <property type="molecule type" value="Genomic_DNA"/>
</dbReference>
<keyword evidence="2" id="KW-1185">Reference proteome</keyword>
<protein>
    <submittedName>
        <fullName evidence="1">Uncharacterized protein</fullName>
    </submittedName>
</protein>